<accession>V4Z2L6</accession>
<proteinExistence type="predicted"/>
<feature type="compositionally biased region" description="Low complexity" evidence="1">
    <location>
        <begin position="7"/>
        <end position="21"/>
    </location>
</feature>
<reference evidence="2" key="1">
    <citation type="submission" date="2007-03" db="EMBL/GenBank/DDBJ databases">
        <authorList>
            <person name="Paulsen I."/>
        </authorList>
    </citation>
    <scope>NUCLEOTIDE SEQUENCE</scope>
    <source>
        <strain evidence="2">VEG</strain>
    </source>
</reference>
<organism evidence="2 3">
    <name type="scientific">Toxoplasma gondii (strain ATCC 50861 / VEG)</name>
    <dbReference type="NCBI Taxonomy" id="432359"/>
    <lineage>
        <taxon>Eukaryota</taxon>
        <taxon>Sar</taxon>
        <taxon>Alveolata</taxon>
        <taxon>Apicomplexa</taxon>
        <taxon>Conoidasida</taxon>
        <taxon>Coccidia</taxon>
        <taxon>Eucoccidiorida</taxon>
        <taxon>Eimeriorina</taxon>
        <taxon>Sarcocystidae</taxon>
        <taxon>Toxoplasma</taxon>
    </lineage>
</organism>
<evidence type="ECO:0000313" key="3">
    <source>
        <dbReference type="Proteomes" id="UP000002226"/>
    </source>
</evidence>
<dbReference type="Proteomes" id="UP000002226">
    <property type="component" value="Unassembled WGS sequence"/>
</dbReference>
<name>V4Z2L6_TOXGV</name>
<keyword evidence="3" id="KW-1185">Reference proteome</keyword>
<dbReference type="EMBL" id="AAYL02000289">
    <property type="protein sequence ID" value="ESS29688.1"/>
    <property type="molecule type" value="Genomic_DNA"/>
</dbReference>
<evidence type="ECO:0000256" key="1">
    <source>
        <dbReference type="SAM" id="MobiDB-lite"/>
    </source>
</evidence>
<evidence type="ECO:0000313" key="2">
    <source>
        <dbReference type="EMBL" id="ESS29688.1"/>
    </source>
</evidence>
<comment type="caution">
    <text evidence="2">The sequence shown here is derived from an EMBL/GenBank/DDBJ whole genome shotgun (WGS) entry which is preliminary data.</text>
</comment>
<gene>
    <name evidence="2" type="ORF">TGVEG_441480</name>
</gene>
<feature type="compositionally biased region" description="Basic and acidic residues" evidence="1">
    <location>
        <begin position="64"/>
        <end position="75"/>
    </location>
</feature>
<feature type="region of interest" description="Disordered" evidence="1">
    <location>
        <begin position="212"/>
        <end position="233"/>
    </location>
</feature>
<feature type="compositionally biased region" description="Basic and acidic residues" evidence="1">
    <location>
        <begin position="85"/>
        <end position="95"/>
    </location>
</feature>
<dbReference type="VEuPathDB" id="ToxoDB:TGVEG_441480"/>
<feature type="region of interest" description="Disordered" evidence="1">
    <location>
        <begin position="1"/>
        <end position="124"/>
    </location>
</feature>
<feature type="compositionally biased region" description="Gly residues" evidence="1">
    <location>
        <begin position="219"/>
        <end position="233"/>
    </location>
</feature>
<protein>
    <submittedName>
        <fullName evidence="2">Toxoplasma gondii family E protein</fullName>
    </submittedName>
</protein>
<dbReference type="AlphaFoldDB" id="V4Z2L6"/>
<sequence>MPDTEQTSEAAASGSSISETAARMEAVRTGARPKTSKPASTKAGARRQKKRTKEAAPRPAEPPSKPDDSDQEATRGRTRHRERRGRSDSKQESARWHTAASSGGGDKGETGDGEGTVPVPQGGFDSVARNLEAKVRAICEKHEQDKREFDKLPGLATLVNTILGEKPLEESTFSGSFASLLEAVMADLHAMCRLQALEVVTENMVETERRVRMSTSHGEGSGAGATGGDGGAGRNVAVTDTPLVLVTKMIEEKKTDINSRVAFLTTVATVSRYRSILQHYLPENPRFSFPSDIAPPQAPTSAEGYSVEEIHLPSCASPVAALRLFVNRLTAWKKEILAVGNNLEQKWWVEPEDPEEAMREHNRTVLTFELAAATAAQRVLMERQKKWNLQELARVERNPQRKTALEEASRILEKCIDEERQQKIESSKAYAWSLWDTASKRVKNKLGPWVSSPDSSHCPEIRALMEKSDEPPSDEAGAGGS</sequence>